<dbReference type="EMBL" id="JBHSFE010000043">
    <property type="protein sequence ID" value="MFC4612972.1"/>
    <property type="molecule type" value="Genomic_DNA"/>
</dbReference>
<proteinExistence type="inferred from homology"/>
<dbReference type="InterPro" id="IPR006094">
    <property type="entry name" value="Oxid_FAD_bind_N"/>
</dbReference>
<evidence type="ECO:0000313" key="7">
    <source>
        <dbReference type="EMBL" id="MFC4612972.1"/>
    </source>
</evidence>
<dbReference type="Gene3D" id="3.40.462.20">
    <property type="match status" value="1"/>
</dbReference>
<evidence type="ECO:0000259" key="6">
    <source>
        <dbReference type="PROSITE" id="PS51387"/>
    </source>
</evidence>
<keyword evidence="5" id="KW-0560">Oxidoreductase</keyword>
<evidence type="ECO:0000256" key="2">
    <source>
        <dbReference type="ARBA" id="ARBA00005466"/>
    </source>
</evidence>
<reference evidence="8" key="1">
    <citation type="journal article" date="2019" name="Int. J. Syst. Evol. Microbiol.">
        <title>The Global Catalogue of Microorganisms (GCM) 10K type strain sequencing project: providing services to taxonomists for standard genome sequencing and annotation.</title>
        <authorList>
            <consortium name="The Broad Institute Genomics Platform"/>
            <consortium name="The Broad Institute Genome Sequencing Center for Infectious Disease"/>
            <person name="Wu L."/>
            <person name="Ma J."/>
        </authorList>
    </citation>
    <scope>NUCLEOTIDE SEQUENCE [LARGE SCALE GENOMIC DNA]</scope>
    <source>
        <strain evidence="8">CGMCC 4.7139</strain>
    </source>
</reference>
<dbReference type="PROSITE" id="PS00862">
    <property type="entry name" value="OX2_COVAL_FAD"/>
    <property type="match status" value="1"/>
</dbReference>
<dbReference type="RefSeq" id="WP_381203496.1">
    <property type="nucleotide sequence ID" value="NZ_JBHSFE010000043.1"/>
</dbReference>
<feature type="domain" description="FAD-binding PCMH-type" evidence="6">
    <location>
        <begin position="40"/>
        <end position="211"/>
    </location>
</feature>
<dbReference type="SUPFAM" id="SSF56176">
    <property type="entry name" value="FAD-binding/transporter-associated domain-like"/>
    <property type="match status" value="1"/>
</dbReference>
<dbReference type="SUPFAM" id="SSF55103">
    <property type="entry name" value="FAD-linked oxidases, C-terminal domain"/>
    <property type="match status" value="1"/>
</dbReference>
<dbReference type="InterPro" id="IPR016169">
    <property type="entry name" value="FAD-bd_PCMH_sub2"/>
</dbReference>
<dbReference type="Pfam" id="PF08031">
    <property type="entry name" value="BBE"/>
    <property type="match status" value="1"/>
</dbReference>
<evidence type="ECO:0000256" key="5">
    <source>
        <dbReference type="ARBA" id="ARBA00023002"/>
    </source>
</evidence>
<dbReference type="InterPro" id="IPR016166">
    <property type="entry name" value="FAD-bd_PCMH"/>
</dbReference>
<dbReference type="InterPro" id="IPR050416">
    <property type="entry name" value="FAD-linked_Oxidoreductase"/>
</dbReference>
<dbReference type="Gene3D" id="3.30.465.10">
    <property type="match status" value="1"/>
</dbReference>
<evidence type="ECO:0000256" key="1">
    <source>
        <dbReference type="ARBA" id="ARBA00001974"/>
    </source>
</evidence>
<dbReference type="Proteomes" id="UP001595993">
    <property type="component" value="Unassembled WGS sequence"/>
</dbReference>
<dbReference type="InterPro" id="IPR016167">
    <property type="entry name" value="FAD-bd_PCMH_sub1"/>
</dbReference>
<dbReference type="Gene3D" id="3.30.43.10">
    <property type="entry name" value="Uridine Diphospho-n-acetylenolpyruvylglucosamine Reductase, domain 2"/>
    <property type="match status" value="1"/>
</dbReference>
<comment type="cofactor">
    <cofactor evidence="1">
        <name>FAD</name>
        <dbReference type="ChEBI" id="CHEBI:57692"/>
    </cofactor>
</comment>
<dbReference type="PANTHER" id="PTHR42973">
    <property type="entry name" value="BINDING OXIDOREDUCTASE, PUTATIVE (AFU_ORTHOLOGUE AFUA_1G17690)-RELATED"/>
    <property type="match status" value="1"/>
</dbReference>
<dbReference type="PANTHER" id="PTHR42973:SF39">
    <property type="entry name" value="FAD-BINDING PCMH-TYPE DOMAIN-CONTAINING PROTEIN"/>
    <property type="match status" value="1"/>
</dbReference>
<name>A0ABV9GFS6_9ACTN</name>
<keyword evidence="3" id="KW-0285">Flavoprotein</keyword>
<keyword evidence="8" id="KW-1185">Reference proteome</keyword>
<accession>A0ABV9GFS6</accession>
<keyword evidence="4" id="KW-0274">FAD</keyword>
<dbReference type="InterPro" id="IPR016164">
    <property type="entry name" value="FAD-linked_Oxase-like_C"/>
</dbReference>
<evidence type="ECO:0000313" key="8">
    <source>
        <dbReference type="Proteomes" id="UP001595993"/>
    </source>
</evidence>
<evidence type="ECO:0000256" key="4">
    <source>
        <dbReference type="ARBA" id="ARBA00022827"/>
    </source>
</evidence>
<dbReference type="Pfam" id="PF01565">
    <property type="entry name" value="FAD_binding_4"/>
    <property type="match status" value="1"/>
</dbReference>
<dbReference type="InterPro" id="IPR012951">
    <property type="entry name" value="BBE"/>
</dbReference>
<protein>
    <submittedName>
        <fullName evidence="7">FAD-binding oxidoreductase</fullName>
    </submittedName>
</protein>
<dbReference type="InterPro" id="IPR036318">
    <property type="entry name" value="FAD-bd_PCMH-like_sf"/>
</dbReference>
<gene>
    <name evidence="7" type="ORF">ACFO9E_35335</name>
</gene>
<dbReference type="InterPro" id="IPR006093">
    <property type="entry name" value="Oxy_OxRdtase_FAD_BS"/>
</dbReference>
<sequence>MAPQGIADTALARFRQELTGEAITPGDKGYDDARAVFNGMIDRRPSLIAQCETQSDVARAIKFGRDRDLEIAVRGGGHSVAGMSLTDGGIVIDLRRMRTVIVDPHSRAARIGGGATMSNLDRATQPYDLATTGGRASTTGVGGFTLGGGSGWLERKFGLACDNLLAVELVTADGSTVHASEDENQELFWALHGGGGNFGVATSITLKLHELPAMSVVMLLFRPEAGTEVLKAFRDFRQSAPDEAGGGCIYLTGPPEPFVPEPLVGELMLLALVTYAGSEAEARDVVEPLLGLGHEGEMIAELPYAELQCMLDDPPGMRNYWSAEYLESFPDEAVDVFSSHASGMPVPSASQHILFPLGGAVAKGRADYPVPWRASPWVVHPFGIWDSPPDDERGKQWVRDVRADFAAWSSGTVYLNFIGQEGRERVVSSFGADNYKRLAAVKAEYDPDNVFRLNHNIRPAPPNGA</sequence>
<comment type="caution">
    <text evidence="7">The sequence shown here is derived from an EMBL/GenBank/DDBJ whole genome shotgun (WGS) entry which is preliminary data.</text>
</comment>
<evidence type="ECO:0000256" key="3">
    <source>
        <dbReference type="ARBA" id="ARBA00022630"/>
    </source>
</evidence>
<comment type="similarity">
    <text evidence="2">Belongs to the oxygen-dependent FAD-linked oxidoreductase family.</text>
</comment>
<organism evidence="7 8">
    <name type="scientific">Streptomyces maoxianensis</name>
    <dbReference type="NCBI Taxonomy" id="1459942"/>
    <lineage>
        <taxon>Bacteria</taxon>
        <taxon>Bacillati</taxon>
        <taxon>Actinomycetota</taxon>
        <taxon>Actinomycetes</taxon>
        <taxon>Kitasatosporales</taxon>
        <taxon>Streptomycetaceae</taxon>
        <taxon>Streptomyces</taxon>
    </lineage>
</organism>
<dbReference type="PROSITE" id="PS51387">
    <property type="entry name" value="FAD_PCMH"/>
    <property type="match status" value="1"/>
</dbReference>